<evidence type="ECO:0000313" key="3">
    <source>
        <dbReference type="Proteomes" id="UP000324897"/>
    </source>
</evidence>
<keyword evidence="3" id="KW-1185">Reference proteome</keyword>
<organism evidence="2 3">
    <name type="scientific">Eragrostis curvula</name>
    <name type="common">weeping love grass</name>
    <dbReference type="NCBI Taxonomy" id="38414"/>
    <lineage>
        <taxon>Eukaryota</taxon>
        <taxon>Viridiplantae</taxon>
        <taxon>Streptophyta</taxon>
        <taxon>Embryophyta</taxon>
        <taxon>Tracheophyta</taxon>
        <taxon>Spermatophyta</taxon>
        <taxon>Magnoliopsida</taxon>
        <taxon>Liliopsida</taxon>
        <taxon>Poales</taxon>
        <taxon>Poaceae</taxon>
        <taxon>PACMAD clade</taxon>
        <taxon>Chloridoideae</taxon>
        <taxon>Eragrostideae</taxon>
        <taxon>Eragrostidinae</taxon>
        <taxon>Eragrostis</taxon>
    </lineage>
</organism>
<dbReference type="AlphaFoldDB" id="A0A5J9U9N9"/>
<dbReference type="EMBL" id="RWGY01000029">
    <property type="protein sequence ID" value="TVU20355.1"/>
    <property type="molecule type" value="Genomic_DNA"/>
</dbReference>
<evidence type="ECO:0000313" key="2">
    <source>
        <dbReference type="EMBL" id="TVU20355.1"/>
    </source>
</evidence>
<protein>
    <submittedName>
        <fullName evidence="2">Uncharacterized protein</fullName>
    </submittedName>
</protein>
<dbReference type="Gramene" id="TVU20355">
    <property type="protein sequence ID" value="TVU20355"/>
    <property type="gene ID" value="EJB05_36562"/>
</dbReference>
<dbReference type="Gene3D" id="3.40.50.2000">
    <property type="entry name" value="Glycogen Phosphorylase B"/>
    <property type="match status" value="1"/>
</dbReference>
<dbReference type="GO" id="GO:0080044">
    <property type="term" value="F:quercetin 7-O-glucosyltransferase activity"/>
    <property type="evidence" value="ECO:0007669"/>
    <property type="project" value="TreeGrafter"/>
</dbReference>
<dbReference type="SUPFAM" id="SSF53756">
    <property type="entry name" value="UDP-Glycosyltransferase/glycogen phosphorylase"/>
    <property type="match status" value="1"/>
</dbReference>
<dbReference type="GO" id="GO:0080043">
    <property type="term" value="F:quercetin 3-O-glucosyltransferase activity"/>
    <property type="evidence" value="ECO:0007669"/>
    <property type="project" value="TreeGrafter"/>
</dbReference>
<dbReference type="Proteomes" id="UP000324897">
    <property type="component" value="Chromosome 7"/>
</dbReference>
<accession>A0A5J9U9N9</accession>
<proteinExistence type="inferred from homology"/>
<gene>
    <name evidence="2" type="ORF">EJB05_36562</name>
</gene>
<feature type="non-terminal residue" evidence="2">
    <location>
        <position position="1"/>
    </location>
</feature>
<evidence type="ECO:0000256" key="1">
    <source>
        <dbReference type="ARBA" id="ARBA00009995"/>
    </source>
</evidence>
<name>A0A5J9U9N9_9POAL</name>
<reference evidence="2 3" key="1">
    <citation type="journal article" date="2019" name="Sci. Rep.">
        <title>A high-quality genome of Eragrostis curvula grass provides insights into Poaceae evolution and supports new strategies to enhance forage quality.</title>
        <authorList>
            <person name="Carballo J."/>
            <person name="Santos B.A.C.M."/>
            <person name="Zappacosta D."/>
            <person name="Garbus I."/>
            <person name="Selva J.P."/>
            <person name="Gallo C.A."/>
            <person name="Diaz A."/>
            <person name="Albertini E."/>
            <person name="Caccamo M."/>
            <person name="Echenique V."/>
        </authorList>
    </citation>
    <scope>NUCLEOTIDE SEQUENCE [LARGE SCALE GENOMIC DNA]</scope>
    <source>
        <strain evidence="3">cv. Victoria</strain>
        <tissue evidence="2">Leaf</tissue>
    </source>
</reference>
<sequence length="270" mass="29188">MSSQSHVLLVSYPLQGHVNPLLRLGRRLAAKGLLVTFTTFRHAGLRALPDDDADAVVRPGGGRLRFEYMRDDGSSRRCPDDDMSCMDPTDMLRRVVNVGPAALTGVIRRQAGSGRPVTCVVNNCFVPWALDVASEMGVPCATLWIQSCAVLSLYYHFYSFPEVGFPSDADPDKAVALPGLPTVAADELPLMVRPEYARNLWGDMLRAQLGQINKGVVSWVLVNTFEGLERSIIDALRAHTIPCCCSVKVASALVMELGGGGDEITTDGGL</sequence>
<dbReference type="PANTHER" id="PTHR11926:SF709">
    <property type="entry name" value="GLYCOSYLTRANSFERASE"/>
    <property type="match status" value="1"/>
</dbReference>
<comment type="similarity">
    <text evidence="1">Belongs to the UDP-glycosyltransferase family.</text>
</comment>
<dbReference type="OrthoDB" id="5835829at2759"/>
<dbReference type="PANTHER" id="PTHR11926">
    <property type="entry name" value="GLUCOSYL/GLUCURONOSYL TRANSFERASES"/>
    <property type="match status" value="1"/>
</dbReference>
<comment type="caution">
    <text evidence="2">The sequence shown here is derived from an EMBL/GenBank/DDBJ whole genome shotgun (WGS) entry which is preliminary data.</text>
</comment>